<organism evidence="2">
    <name type="scientific">Arundo donax</name>
    <name type="common">Giant reed</name>
    <name type="synonym">Donax arundinaceus</name>
    <dbReference type="NCBI Taxonomy" id="35708"/>
    <lineage>
        <taxon>Eukaryota</taxon>
        <taxon>Viridiplantae</taxon>
        <taxon>Streptophyta</taxon>
        <taxon>Embryophyta</taxon>
        <taxon>Tracheophyta</taxon>
        <taxon>Spermatophyta</taxon>
        <taxon>Magnoliopsida</taxon>
        <taxon>Liliopsida</taxon>
        <taxon>Poales</taxon>
        <taxon>Poaceae</taxon>
        <taxon>PACMAD clade</taxon>
        <taxon>Arundinoideae</taxon>
        <taxon>Arundineae</taxon>
        <taxon>Arundo</taxon>
    </lineage>
</organism>
<dbReference type="EMBL" id="GBRH01210990">
    <property type="protein sequence ID" value="JAD86905.1"/>
    <property type="molecule type" value="Transcribed_RNA"/>
</dbReference>
<sequence length="238" mass="26736">MDSSSRRRRSLDRSSSVRRSFEVVDPKPVPVAVPAAITNGKESPLIGSSEFYHFHHAEDLLDHHRFSTSSLVEDFSASLDAAFHGPAKKPRRWRKAWSLWGLIHRRAAGRRNGASDVADRAFSEPWPELRVRGYNGRMQRCNSNASARSSFSSNSGGLGSSRRSYVDAGSNVKRRREECALERNRSARYSPGHADNGMLRFYLTPMRSASGRRTPGLPAKGGRQLRSQSFARTMLRLY</sequence>
<evidence type="ECO:0000313" key="2">
    <source>
        <dbReference type="EMBL" id="JAD86905.1"/>
    </source>
</evidence>
<feature type="compositionally biased region" description="Basic residues" evidence="1">
    <location>
        <begin position="1"/>
        <end position="10"/>
    </location>
</feature>
<accession>A0A0A9DML7</accession>
<proteinExistence type="predicted"/>
<dbReference type="Pfam" id="PF05340">
    <property type="entry name" value="DUF740"/>
    <property type="match status" value="1"/>
</dbReference>
<feature type="region of interest" description="Disordered" evidence="1">
    <location>
        <begin position="1"/>
        <end position="20"/>
    </location>
</feature>
<name>A0A0A9DML7_ARUDO</name>
<feature type="compositionally biased region" description="Low complexity" evidence="1">
    <location>
        <begin position="143"/>
        <end position="163"/>
    </location>
</feature>
<dbReference type="AlphaFoldDB" id="A0A0A9DML7"/>
<dbReference type="PANTHER" id="PTHR31659">
    <property type="entry name" value="PROTEIN: UPF0503-LIKE PROTEIN, PUTATIVE (DUF740)-RELATED"/>
    <property type="match status" value="1"/>
</dbReference>
<dbReference type="InterPro" id="IPR008004">
    <property type="entry name" value="OCTOPUS-like"/>
</dbReference>
<evidence type="ECO:0000256" key="1">
    <source>
        <dbReference type="SAM" id="MobiDB-lite"/>
    </source>
</evidence>
<reference evidence="2" key="2">
    <citation type="journal article" date="2015" name="Data Brief">
        <title>Shoot transcriptome of the giant reed, Arundo donax.</title>
        <authorList>
            <person name="Barrero R.A."/>
            <person name="Guerrero F.D."/>
            <person name="Moolhuijzen P."/>
            <person name="Goolsby J.A."/>
            <person name="Tidwell J."/>
            <person name="Bellgard S.E."/>
            <person name="Bellgard M.I."/>
        </authorList>
    </citation>
    <scope>NUCLEOTIDE SEQUENCE</scope>
    <source>
        <tissue evidence="2">Shoot tissue taken approximately 20 cm above the soil surface</tissue>
    </source>
</reference>
<feature type="region of interest" description="Disordered" evidence="1">
    <location>
        <begin position="143"/>
        <end position="170"/>
    </location>
</feature>
<reference evidence="2" key="1">
    <citation type="submission" date="2014-09" db="EMBL/GenBank/DDBJ databases">
        <authorList>
            <person name="Magalhaes I.L.F."/>
            <person name="Oliveira U."/>
            <person name="Santos F.R."/>
            <person name="Vidigal T.H.D.A."/>
            <person name="Brescovit A.D."/>
            <person name="Santos A.J."/>
        </authorList>
    </citation>
    <scope>NUCLEOTIDE SEQUENCE</scope>
    <source>
        <tissue evidence="2">Shoot tissue taken approximately 20 cm above the soil surface</tissue>
    </source>
</reference>
<protein>
    <submittedName>
        <fullName evidence="2">Uncharacterized protein</fullName>
    </submittedName>
</protein>
<dbReference type="PANTHER" id="PTHR31659:SF9">
    <property type="entry name" value="PROTEIN: UPF0503-LIKE PROTEIN, PUTATIVE (DUF740)-RELATED"/>
    <property type="match status" value="1"/>
</dbReference>